<protein>
    <submittedName>
        <fullName evidence="11">Adenylate cyclase</fullName>
    </submittedName>
</protein>
<dbReference type="eggNOG" id="COG4753">
    <property type="taxonomic scope" value="Bacteria"/>
</dbReference>
<dbReference type="PROSITE" id="PS50110">
    <property type="entry name" value="RESPONSE_REGULATORY"/>
    <property type="match status" value="1"/>
</dbReference>
<name>A0A017SUC8_9BACT</name>
<dbReference type="PANTHER" id="PTHR43289:SF6">
    <property type="entry name" value="SERINE_THREONINE-PROTEIN KINASE NEKL-3"/>
    <property type="match status" value="1"/>
</dbReference>
<dbReference type="eggNOG" id="COG2114">
    <property type="taxonomic scope" value="Bacteria"/>
</dbReference>
<keyword evidence="2" id="KW-0808">Transferase</keyword>
<accession>A0A017SUC8</accession>
<evidence type="ECO:0000256" key="3">
    <source>
        <dbReference type="ARBA" id="ARBA00022741"/>
    </source>
</evidence>
<dbReference type="Gene3D" id="3.30.200.20">
    <property type="entry name" value="Phosphorylase Kinase, domain 1"/>
    <property type="match status" value="1"/>
</dbReference>
<dbReference type="GO" id="GO:0016020">
    <property type="term" value="C:membrane"/>
    <property type="evidence" value="ECO:0007669"/>
    <property type="project" value="UniProtKB-SubCell"/>
</dbReference>
<keyword evidence="6" id="KW-0597">Phosphoprotein</keyword>
<evidence type="ECO:0000259" key="8">
    <source>
        <dbReference type="PROSITE" id="PS50011"/>
    </source>
</evidence>
<dbReference type="GO" id="GO:0009190">
    <property type="term" value="P:cyclic nucleotide biosynthetic process"/>
    <property type="evidence" value="ECO:0007669"/>
    <property type="project" value="InterPro"/>
</dbReference>
<dbReference type="PROSITE" id="PS50125">
    <property type="entry name" value="GUANYLATE_CYCLASE_2"/>
    <property type="match status" value="1"/>
</dbReference>
<evidence type="ECO:0000259" key="10">
    <source>
        <dbReference type="PROSITE" id="PS50125"/>
    </source>
</evidence>
<dbReference type="GO" id="GO:0004674">
    <property type="term" value="F:protein serine/threonine kinase activity"/>
    <property type="evidence" value="ECO:0007669"/>
    <property type="project" value="TreeGrafter"/>
</dbReference>
<dbReference type="AlphaFoldDB" id="A0A017SUC8"/>
<keyword evidence="4" id="KW-0418">Kinase</keyword>
<dbReference type="InterPro" id="IPR008271">
    <property type="entry name" value="Ser/Thr_kinase_AS"/>
</dbReference>
<dbReference type="GO" id="GO:0000160">
    <property type="term" value="P:phosphorelay signal transduction system"/>
    <property type="evidence" value="ECO:0007669"/>
    <property type="project" value="InterPro"/>
</dbReference>
<dbReference type="PROSITE" id="PS00108">
    <property type="entry name" value="PROTEIN_KINASE_ST"/>
    <property type="match status" value="1"/>
</dbReference>
<feature type="domain" description="Guanylate cyclase" evidence="10">
    <location>
        <begin position="455"/>
        <end position="585"/>
    </location>
</feature>
<dbReference type="PANTHER" id="PTHR43289">
    <property type="entry name" value="MITOGEN-ACTIVATED PROTEIN KINASE KINASE KINASE 20-RELATED"/>
    <property type="match status" value="1"/>
</dbReference>
<dbReference type="SUPFAM" id="SSF56112">
    <property type="entry name" value="Protein kinase-like (PK-like)"/>
    <property type="match status" value="1"/>
</dbReference>
<dbReference type="Pfam" id="PF00211">
    <property type="entry name" value="Guanylate_cyc"/>
    <property type="match status" value="1"/>
</dbReference>
<dbReference type="SUPFAM" id="SSF52172">
    <property type="entry name" value="CheY-like"/>
    <property type="match status" value="1"/>
</dbReference>
<dbReference type="Gene3D" id="1.10.510.10">
    <property type="entry name" value="Transferase(Phosphotransferase) domain 1"/>
    <property type="match status" value="1"/>
</dbReference>
<evidence type="ECO:0000313" key="11">
    <source>
        <dbReference type="EMBL" id="EYF00220.1"/>
    </source>
</evidence>
<keyword evidence="3" id="KW-0547">Nucleotide-binding</keyword>
<dbReference type="eggNOG" id="COG0515">
    <property type="taxonomic scope" value="Bacteria"/>
</dbReference>
<organism evidence="11 12">
    <name type="scientific">Chondromyces apiculatus DSM 436</name>
    <dbReference type="NCBI Taxonomy" id="1192034"/>
    <lineage>
        <taxon>Bacteria</taxon>
        <taxon>Pseudomonadati</taxon>
        <taxon>Myxococcota</taxon>
        <taxon>Polyangia</taxon>
        <taxon>Polyangiales</taxon>
        <taxon>Polyangiaceae</taxon>
        <taxon>Chondromyces</taxon>
    </lineage>
</organism>
<dbReference type="Gene3D" id="3.30.70.1230">
    <property type="entry name" value="Nucleotide cyclase"/>
    <property type="match status" value="1"/>
</dbReference>
<evidence type="ECO:0000259" key="9">
    <source>
        <dbReference type="PROSITE" id="PS50110"/>
    </source>
</evidence>
<keyword evidence="12" id="KW-1185">Reference proteome</keyword>
<dbReference type="InterPro" id="IPR011009">
    <property type="entry name" value="Kinase-like_dom_sf"/>
</dbReference>
<dbReference type="SMART" id="SM00448">
    <property type="entry name" value="REC"/>
    <property type="match status" value="1"/>
</dbReference>
<dbReference type="GO" id="GO:0005524">
    <property type="term" value="F:ATP binding"/>
    <property type="evidence" value="ECO:0007669"/>
    <property type="project" value="UniProtKB-KW"/>
</dbReference>
<dbReference type="CDD" id="cd14014">
    <property type="entry name" value="STKc_PknB_like"/>
    <property type="match status" value="1"/>
</dbReference>
<dbReference type="InterPro" id="IPR029787">
    <property type="entry name" value="Nucleotide_cyclase"/>
</dbReference>
<dbReference type="SMART" id="SM00044">
    <property type="entry name" value="CYCc"/>
    <property type="match status" value="1"/>
</dbReference>
<keyword evidence="7" id="KW-0175">Coiled coil</keyword>
<feature type="coiled-coil region" evidence="7">
    <location>
        <begin position="395"/>
        <end position="422"/>
    </location>
</feature>
<reference evidence="11 12" key="1">
    <citation type="submission" date="2013-05" db="EMBL/GenBank/DDBJ databases">
        <title>Genome assembly of Chondromyces apiculatus DSM 436.</title>
        <authorList>
            <person name="Sharma G."/>
            <person name="Khatri I."/>
            <person name="Kaur C."/>
            <person name="Mayilraj S."/>
            <person name="Subramanian S."/>
        </authorList>
    </citation>
    <scope>NUCLEOTIDE SEQUENCE [LARGE SCALE GENOMIC DNA]</scope>
    <source>
        <strain evidence="11 12">DSM 436</strain>
    </source>
</reference>
<dbReference type="InterPro" id="IPR001054">
    <property type="entry name" value="A/G_cyclase"/>
</dbReference>
<dbReference type="CDD" id="cd07302">
    <property type="entry name" value="CHD"/>
    <property type="match status" value="1"/>
</dbReference>
<gene>
    <name evidence="11" type="ORF">CAP_1062</name>
</gene>
<comment type="caution">
    <text evidence="11">The sequence shown here is derived from an EMBL/GenBank/DDBJ whole genome shotgun (WGS) entry which is preliminary data.</text>
</comment>
<dbReference type="GO" id="GO:0004016">
    <property type="term" value="F:adenylate cyclase activity"/>
    <property type="evidence" value="ECO:0007669"/>
    <property type="project" value="UniProtKB-ARBA"/>
</dbReference>
<dbReference type="STRING" id="1192034.CAP_1062"/>
<dbReference type="RefSeq" id="WP_044251904.1">
    <property type="nucleotide sequence ID" value="NZ_ASRX01000122.1"/>
</dbReference>
<dbReference type="Gene3D" id="3.40.50.2300">
    <property type="match status" value="1"/>
</dbReference>
<feature type="domain" description="Response regulatory" evidence="9">
    <location>
        <begin position="287"/>
        <end position="406"/>
    </location>
</feature>
<evidence type="ECO:0000256" key="2">
    <source>
        <dbReference type="ARBA" id="ARBA00022679"/>
    </source>
</evidence>
<evidence type="ECO:0000256" key="6">
    <source>
        <dbReference type="PROSITE-ProRule" id="PRU00169"/>
    </source>
</evidence>
<evidence type="ECO:0000256" key="7">
    <source>
        <dbReference type="SAM" id="Coils"/>
    </source>
</evidence>
<dbReference type="EMBL" id="ASRX01000122">
    <property type="protein sequence ID" value="EYF00220.1"/>
    <property type="molecule type" value="Genomic_DNA"/>
</dbReference>
<dbReference type="Pfam" id="PF00072">
    <property type="entry name" value="Response_reg"/>
    <property type="match status" value="1"/>
</dbReference>
<keyword evidence="5" id="KW-0067">ATP-binding</keyword>
<evidence type="ECO:0000256" key="1">
    <source>
        <dbReference type="ARBA" id="ARBA00004167"/>
    </source>
</evidence>
<sequence>MAQEIGGKYLLERELARGGMGSIWVAFDTKLRRRVALKLMSLDQVSSTSSKERFEREAMAIAQLRNPHVIQVYDYGINDNAPYIVMELLDGEDLDSRLRKRGRLPLSTVNTILLQASRALGAAHGVGIIHRDLKPANIFIVAGEGGEHVKILDFGVVALVNGQAEAWNDITRVGMLVGTPAYMSPEQARGKPVDTRSDLWSLAVVAYKSLTAQLPFAAAAIGEIIVQICTGTHAPPSSFVPSLSSEVDAFFERALAKDPSHRFQSVGEMAAAFAALAEAEGPLRTTQILVIDDEPDVKMLIEQRFKQQIKRNVYQFTFATDGLGALEELRRNPELEVALSDINMPGMDGLTFLRQAAEVSPLLKVIMVSAYSDTANFRAAMNRGAIDFLVKPIDFKDLEATIENAARRAREVRRSIRAMEENGLLRLFVNDGIVDRLLPVIRSADSLAGEFVHGTVVFIDLHGFQERSRALAADAVIRLINANFEIIVPELTARGGVVDKYIGDAVMALFQGKDHAVRAVEACLAVRTELTRMVDRVGEDSPYSCGVSIGVASGEMISGSIGSRSMGRLDYTVLGEVVARAARLSERAARGQILVDEALCDTVQGFFICEENGSVAEPGTSEVRVFNVLETIAGDAASVAQLPTVALERTSSSSIKPPKP</sequence>
<evidence type="ECO:0000256" key="5">
    <source>
        <dbReference type="ARBA" id="ARBA00022840"/>
    </source>
</evidence>
<proteinExistence type="predicted"/>
<dbReference type="PROSITE" id="PS50011">
    <property type="entry name" value="PROTEIN_KINASE_DOM"/>
    <property type="match status" value="1"/>
</dbReference>
<dbReference type="OrthoDB" id="9801841at2"/>
<dbReference type="Proteomes" id="UP000019678">
    <property type="component" value="Unassembled WGS sequence"/>
</dbReference>
<dbReference type="InterPro" id="IPR001789">
    <property type="entry name" value="Sig_transdc_resp-reg_receiver"/>
</dbReference>
<comment type="subcellular location">
    <subcellularLocation>
        <location evidence="1">Membrane</location>
        <topology evidence="1">Single-pass membrane protein</topology>
    </subcellularLocation>
</comment>
<evidence type="ECO:0000313" key="12">
    <source>
        <dbReference type="Proteomes" id="UP000019678"/>
    </source>
</evidence>
<feature type="domain" description="Protein kinase" evidence="8">
    <location>
        <begin position="9"/>
        <end position="274"/>
    </location>
</feature>
<dbReference type="InterPro" id="IPR011006">
    <property type="entry name" value="CheY-like_superfamily"/>
</dbReference>
<dbReference type="SUPFAM" id="SSF55073">
    <property type="entry name" value="Nucleotide cyclase"/>
    <property type="match status" value="1"/>
</dbReference>
<evidence type="ECO:0000256" key="4">
    <source>
        <dbReference type="ARBA" id="ARBA00022777"/>
    </source>
</evidence>
<dbReference type="InterPro" id="IPR000719">
    <property type="entry name" value="Prot_kinase_dom"/>
</dbReference>
<dbReference type="SMART" id="SM00220">
    <property type="entry name" value="S_TKc"/>
    <property type="match status" value="1"/>
</dbReference>
<feature type="modified residue" description="4-aspartylphosphate" evidence="6">
    <location>
        <position position="341"/>
    </location>
</feature>
<dbReference type="Pfam" id="PF00069">
    <property type="entry name" value="Pkinase"/>
    <property type="match status" value="1"/>
</dbReference>